<accession>A0A381ZDW7</accession>
<organism evidence="2">
    <name type="scientific">marine metagenome</name>
    <dbReference type="NCBI Taxonomy" id="408172"/>
    <lineage>
        <taxon>unclassified sequences</taxon>
        <taxon>metagenomes</taxon>
        <taxon>ecological metagenomes</taxon>
    </lineage>
</organism>
<gene>
    <name evidence="2" type="ORF">METZ01_LOCUS139896</name>
</gene>
<keyword evidence="1" id="KW-0472">Membrane</keyword>
<feature type="transmembrane region" description="Helical" evidence="1">
    <location>
        <begin position="45"/>
        <end position="73"/>
    </location>
</feature>
<evidence type="ECO:0000313" key="2">
    <source>
        <dbReference type="EMBL" id="SVA87042.1"/>
    </source>
</evidence>
<evidence type="ECO:0000256" key="1">
    <source>
        <dbReference type="SAM" id="Phobius"/>
    </source>
</evidence>
<keyword evidence="1" id="KW-1133">Transmembrane helix</keyword>
<protein>
    <submittedName>
        <fullName evidence="2">Uncharacterized protein</fullName>
    </submittedName>
</protein>
<keyword evidence="1" id="KW-0812">Transmembrane</keyword>
<sequence>MKMHFEDARECNQCQQPELFNSTLDFSCCPICGSNHFYRKKDFNQAIGCIIILIGAILVPWTYGISLLILSIIDYLLYRRIKDSVECYKCKSEFKNLSIPIEMEPFNHHIAELYETHDSS</sequence>
<reference evidence="2" key="1">
    <citation type="submission" date="2018-05" db="EMBL/GenBank/DDBJ databases">
        <authorList>
            <person name="Lanie J.A."/>
            <person name="Ng W.-L."/>
            <person name="Kazmierczak K.M."/>
            <person name="Andrzejewski T.M."/>
            <person name="Davidsen T.M."/>
            <person name="Wayne K.J."/>
            <person name="Tettelin H."/>
            <person name="Glass J.I."/>
            <person name="Rusch D."/>
            <person name="Podicherti R."/>
            <person name="Tsui H.-C.T."/>
            <person name="Winkler M.E."/>
        </authorList>
    </citation>
    <scope>NUCLEOTIDE SEQUENCE</scope>
</reference>
<dbReference type="EMBL" id="UINC01020818">
    <property type="protein sequence ID" value="SVA87042.1"/>
    <property type="molecule type" value="Genomic_DNA"/>
</dbReference>
<proteinExistence type="predicted"/>
<name>A0A381ZDW7_9ZZZZ</name>
<dbReference type="AlphaFoldDB" id="A0A381ZDW7"/>